<evidence type="ECO:0000313" key="3">
    <source>
        <dbReference type="Proteomes" id="UP001499967"/>
    </source>
</evidence>
<dbReference type="Proteomes" id="UP001499967">
    <property type="component" value="Unassembled WGS sequence"/>
</dbReference>
<feature type="region of interest" description="Disordered" evidence="1">
    <location>
        <begin position="73"/>
        <end position="95"/>
    </location>
</feature>
<dbReference type="RefSeq" id="WP_379589730.1">
    <property type="nucleotide sequence ID" value="NZ_BAAAHP010000003.1"/>
</dbReference>
<proteinExistence type="predicted"/>
<reference evidence="2 3" key="1">
    <citation type="journal article" date="2019" name="Int. J. Syst. Evol. Microbiol.">
        <title>The Global Catalogue of Microorganisms (GCM) 10K type strain sequencing project: providing services to taxonomists for standard genome sequencing and annotation.</title>
        <authorList>
            <consortium name="The Broad Institute Genomics Platform"/>
            <consortium name="The Broad Institute Genome Sequencing Center for Infectious Disease"/>
            <person name="Wu L."/>
            <person name="Ma J."/>
        </authorList>
    </citation>
    <scope>NUCLEOTIDE SEQUENCE [LARGE SCALE GENOMIC DNA]</scope>
    <source>
        <strain evidence="2 3">JCM 11117</strain>
    </source>
</reference>
<dbReference type="EMBL" id="BAAAHP010000003">
    <property type="protein sequence ID" value="GAA0919194.1"/>
    <property type="molecule type" value="Genomic_DNA"/>
</dbReference>
<gene>
    <name evidence="2" type="ORF">GCM10009559_01150</name>
</gene>
<sequence>MPTATDRAHLRATWWGRGAAALALIAALLKVPGLISTWATYAAVRAVVRPGAGVSDDRGVVSVDTGVVADAMHRFRDGRSPPGSSPLSSSRRRCC</sequence>
<keyword evidence="3" id="KW-1185">Reference proteome</keyword>
<protein>
    <submittedName>
        <fullName evidence="2">Uncharacterized protein</fullName>
    </submittedName>
</protein>
<name>A0ABN1NXY5_9PSEU</name>
<evidence type="ECO:0000313" key="2">
    <source>
        <dbReference type="EMBL" id="GAA0919194.1"/>
    </source>
</evidence>
<comment type="caution">
    <text evidence="2">The sequence shown here is derived from an EMBL/GenBank/DDBJ whole genome shotgun (WGS) entry which is preliminary data.</text>
</comment>
<feature type="compositionally biased region" description="Low complexity" evidence="1">
    <location>
        <begin position="80"/>
        <end position="89"/>
    </location>
</feature>
<evidence type="ECO:0000256" key="1">
    <source>
        <dbReference type="SAM" id="MobiDB-lite"/>
    </source>
</evidence>
<organism evidence="2 3">
    <name type="scientific">Pseudonocardia zijingensis</name>
    <dbReference type="NCBI Taxonomy" id="153376"/>
    <lineage>
        <taxon>Bacteria</taxon>
        <taxon>Bacillati</taxon>
        <taxon>Actinomycetota</taxon>
        <taxon>Actinomycetes</taxon>
        <taxon>Pseudonocardiales</taxon>
        <taxon>Pseudonocardiaceae</taxon>
        <taxon>Pseudonocardia</taxon>
    </lineage>
</organism>
<accession>A0ABN1NXY5</accession>